<proteinExistence type="predicted"/>
<name>A0A7Y7WBV3_9PSED</name>
<gene>
    <name evidence="1" type="ORF">HX829_08425</name>
</gene>
<accession>A0A7Y7WBV3</accession>
<reference evidence="1 2" key="1">
    <citation type="submission" date="2020-04" db="EMBL/GenBank/DDBJ databases">
        <title>Molecular characterization of pseudomonads from Agaricus bisporus reveal novel blotch 2 pathogens in Western Europe.</title>
        <authorList>
            <person name="Taparia T."/>
            <person name="Krijger M."/>
            <person name="Haynes E."/>
            <person name="Elpinstone J.G."/>
            <person name="Noble R."/>
            <person name="Van Der Wolf J."/>
        </authorList>
    </citation>
    <scope>NUCLEOTIDE SEQUENCE [LARGE SCALE GENOMIC DNA]</scope>
    <source>
        <strain evidence="1 2">F1001</strain>
    </source>
</reference>
<organism evidence="1 2">
    <name type="scientific">Pseudomonas gingeri</name>
    <dbReference type="NCBI Taxonomy" id="117681"/>
    <lineage>
        <taxon>Bacteria</taxon>
        <taxon>Pseudomonadati</taxon>
        <taxon>Pseudomonadota</taxon>
        <taxon>Gammaproteobacteria</taxon>
        <taxon>Pseudomonadales</taxon>
        <taxon>Pseudomonadaceae</taxon>
        <taxon>Pseudomonas</taxon>
    </lineage>
</organism>
<dbReference type="EMBL" id="JACAPU010000011">
    <property type="protein sequence ID" value="NWB46518.1"/>
    <property type="molecule type" value="Genomic_DNA"/>
</dbReference>
<dbReference type="RefSeq" id="WP_177143798.1">
    <property type="nucleotide sequence ID" value="NZ_JACAPU010000011.1"/>
</dbReference>
<sequence>MNDYDKEFTTWLNSEKISYETIEQSKHDKLIYSINRAFPFSGSKIDWSKTKNSLSFNTQNKDKALLAISQKAADSTSKIIFIGDSLIHLGYKIKNTDILSVLAEVFEIPQHNYIFPQDLSWIACLSMEGDIDMGDSPIQDR</sequence>
<evidence type="ECO:0000313" key="1">
    <source>
        <dbReference type="EMBL" id="NWB46518.1"/>
    </source>
</evidence>
<protein>
    <submittedName>
        <fullName evidence="1">Uncharacterized protein</fullName>
    </submittedName>
</protein>
<evidence type="ECO:0000313" key="2">
    <source>
        <dbReference type="Proteomes" id="UP000582981"/>
    </source>
</evidence>
<dbReference type="Proteomes" id="UP000582981">
    <property type="component" value="Unassembled WGS sequence"/>
</dbReference>
<dbReference type="AlphaFoldDB" id="A0A7Y7WBV3"/>
<comment type="caution">
    <text evidence="1">The sequence shown here is derived from an EMBL/GenBank/DDBJ whole genome shotgun (WGS) entry which is preliminary data.</text>
</comment>